<dbReference type="SUPFAM" id="SSF50044">
    <property type="entry name" value="SH3-domain"/>
    <property type="match status" value="1"/>
</dbReference>
<dbReference type="InterPro" id="IPR042801">
    <property type="entry name" value="OTOR"/>
</dbReference>
<dbReference type="Pfam" id="PF07653">
    <property type="entry name" value="SH3_2"/>
    <property type="match status" value="1"/>
</dbReference>
<accession>A0A7L3PLX7</accession>
<dbReference type="InterPro" id="IPR036028">
    <property type="entry name" value="SH3-like_dom_sf"/>
</dbReference>
<name>A0A7L3PLX7_9DEND</name>
<dbReference type="PANTHER" id="PTHR47146:SF1">
    <property type="entry name" value="OTORAPLIN"/>
    <property type="match status" value="1"/>
</dbReference>
<evidence type="ECO:0000256" key="2">
    <source>
        <dbReference type="PROSITE-ProRule" id="PRU00192"/>
    </source>
</evidence>
<dbReference type="GO" id="GO:0001502">
    <property type="term" value="P:cartilage condensation"/>
    <property type="evidence" value="ECO:0007669"/>
    <property type="project" value="TreeGrafter"/>
</dbReference>
<evidence type="ECO:0000313" key="5">
    <source>
        <dbReference type="EMBL" id="NXU92265.1"/>
    </source>
</evidence>
<feature type="chain" id="PRO_5029595132" evidence="3">
    <location>
        <begin position="24"/>
        <end position="89"/>
    </location>
</feature>
<sequence length="89" mass="10137">MTRRVYLVVLLLCLRFMRPLASGIFMDKLASKKLCADDDCVYTISLARAEEDYNASDCRFINIKKGQLIYVYSKLVKEKGSGEFWAGSV</sequence>
<protein>
    <submittedName>
        <fullName evidence="5">OTOR protein</fullName>
    </submittedName>
</protein>
<evidence type="ECO:0000256" key="3">
    <source>
        <dbReference type="SAM" id="SignalP"/>
    </source>
</evidence>
<dbReference type="EMBL" id="VZUH01031592">
    <property type="protein sequence ID" value="NXU92265.1"/>
    <property type="molecule type" value="Genomic_DNA"/>
</dbReference>
<keyword evidence="3" id="KW-0732">Signal</keyword>
<dbReference type="PROSITE" id="PS50002">
    <property type="entry name" value="SH3"/>
    <property type="match status" value="1"/>
</dbReference>
<comment type="caution">
    <text evidence="5">The sequence shown here is derived from an EMBL/GenBank/DDBJ whole genome shotgun (WGS) entry which is preliminary data.</text>
</comment>
<feature type="non-terminal residue" evidence="5">
    <location>
        <position position="1"/>
    </location>
</feature>
<feature type="non-terminal residue" evidence="5">
    <location>
        <position position="89"/>
    </location>
</feature>
<dbReference type="Gene3D" id="2.30.30.40">
    <property type="entry name" value="SH3 Domains"/>
    <property type="match status" value="1"/>
</dbReference>
<keyword evidence="6" id="KW-1185">Reference proteome</keyword>
<gene>
    <name evidence="5" type="primary">Otor</name>
    <name evidence="5" type="ORF">XIPELE_R06995</name>
</gene>
<evidence type="ECO:0000256" key="1">
    <source>
        <dbReference type="ARBA" id="ARBA00022443"/>
    </source>
</evidence>
<reference evidence="5 6" key="1">
    <citation type="submission" date="2019-09" db="EMBL/GenBank/DDBJ databases">
        <title>Bird 10,000 Genomes (B10K) Project - Family phase.</title>
        <authorList>
            <person name="Zhang G."/>
        </authorList>
    </citation>
    <scope>NUCLEOTIDE SEQUENCE [LARGE SCALE GENOMIC DNA]</scope>
    <source>
        <strain evidence="5">OUT-0059</strain>
        <tissue evidence="5">Muscle</tissue>
    </source>
</reference>
<dbReference type="InterPro" id="IPR001452">
    <property type="entry name" value="SH3_domain"/>
</dbReference>
<dbReference type="PANTHER" id="PTHR47146">
    <property type="entry name" value="OTORAPLIN"/>
    <property type="match status" value="1"/>
</dbReference>
<proteinExistence type="predicted"/>
<dbReference type="Proteomes" id="UP000551443">
    <property type="component" value="Unassembled WGS sequence"/>
</dbReference>
<dbReference type="AlphaFoldDB" id="A0A7L3PLX7"/>
<evidence type="ECO:0000313" key="6">
    <source>
        <dbReference type="Proteomes" id="UP000551443"/>
    </source>
</evidence>
<keyword evidence="1 2" id="KW-0728">SH3 domain</keyword>
<evidence type="ECO:0000259" key="4">
    <source>
        <dbReference type="PROSITE" id="PS50002"/>
    </source>
</evidence>
<feature type="domain" description="SH3" evidence="4">
    <location>
        <begin position="42"/>
        <end position="89"/>
    </location>
</feature>
<organism evidence="5 6">
    <name type="scientific">Xiphorhynchus elegans</name>
    <name type="common">elegant woodcreeper</name>
    <dbReference type="NCBI Taxonomy" id="269412"/>
    <lineage>
        <taxon>Eukaryota</taxon>
        <taxon>Metazoa</taxon>
        <taxon>Chordata</taxon>
        <taxon>Craniata</taxon>
        <taxon>Vertebrata</taxon>
        <taxon>Euteleostomi</taxon>
        <taxon>Archelosauria</taxon>
        <taxon>Archosauria</taxon>
        <taxon>Dinosauria</taxon>
        <taxon>Saurischia</taxon>
        <taxon>Theropoda</taxon>
        <taxon>Coelurosauria</taxon>
        <taxon>Aves</taxon>
        <taxon>Neognathae</taxon>
        <taxon>Neoaves</taxon>
        <taxon>Telluraves</taxon>
        <taxon>Australaves</taxon>
        <taxon>Passeriformes</taxon>
        <taxon>Dendrocolaptidae</taxon>
        <taxon>Xiphorhynchus</taxon>
    </lineage>
</organism>
<feature type="signal peptide" evidence="3">
    <location>
        <begin position="1"/>
        <end position="23"/>
    </location>
</feature>